<accession>A0AA49JXF3</accession>
<dbReference type="Pfam" id="PF01894">
    <property type="entry name" value="YjbQ"/>
    <property type="match status" value="1"/>
</dbReference>
<evidence type="ECO:0000313" key="2">
    <source>
        <dbReference type="EMBL" id="WKW13383.1"/>
    </source>
</evidence>
<dbReference type="SUPFAM" id="SSF111038">
    <property type="entry name" value="YjbQ-like"/>
    <property type="match status" value="1"/>
</dbReference>
<evidence type="ECO:0000313" key="4">
    <source>
        <dbReference type="Proteomes" id="UP001229955"/>
    </source>
</evidence>
<dbReference type="InterPro" id="IPR001602">
    <property type="entry name" value="UPF0047_YjbQ-like"/>
</dbReference>
<dbReference type="AlphaFoldDB" id="A0AA49Q9G9"/>
<dbReference type="EMBL" id="CP130613">
    <property type="protein sequence ID" value="WKW16290.1"/>
    <property type="molecule type" value="Genomic_DNA"/>
</dbReference>
<organism evidence="3 4">
    <name type="scientific">Pseudogemmatithrix spongiicola</name>
    <dbReference type="NCBI Taxonomy" id="3062599"/>
    <lineage>
        <taxon>Bacteria</taxon>
        <taxon>Pseudomonadati</taxon>
        <taxon>Gemmatimonadota</taxon>
        <taxon>Gemmatimonadia</taxon>
        <taxon>Gemmatimonadales</taxon>
        <taxon>Gemmatimonadaceae</taxon>
        <taxon>Pseudogemmatithrix</taxon>
    </lineage>
</organism>
<keyword evidence="4" id="KW-1185">Reference proteome</keyword>
<dbReference type="PANTHER" id="PTHR30615">
    <property type="entry name" value="UNCHARACTERIZED PROTEIN YJBQ-RELATED"/>
    <property type="match status" value="1"/>
</dbReference>
<reference evidence="3" key="1">
    <citation type="submission" date="2023-07" db="EMBL/GenBank/DDBJ databases">
        <authorList>
            <person name="Haufschild T."/>
            <person name="Kallscheuer N."/>
            <person name="Hammer J."/>
            <person name="Kohn T."/>
            <person name="Kabuu M."/>
            <person name="Jogler M."/>
            <person name="Wohfarth N."/>
            <person name="Heuer A."/>
            <person name="Rohde M."/>
            <person name="van Teeseling M.C.F."/>
            <person name="Jogler C."/>
        </authorList>
    </citation>
    <scope>NUCLEOTIDE SEQUENCE</scope>
    <source>
        <strain evidence="2">Strain 138</strain>
        <strain evidence="3">Strain 318</strain>
    </source>
</reference>
<gene>
    <name evidence="2" type="ORF">Strain138_002701</name>
    <name evidence="3" type="ORF">Strain318_002701</name>
</gene>
<dbReference type="PIRSF" id="PIRSF004681">
    <property type="entry name" value="UCP004681"/>
    <property type="match status" value="1"/>
</dbReference>
<dbReference type="Proteomes" id="UP001229955">
    <property type="component" value="Chromosome"/>
</dbReference>
<dbReference type="KEGG" id="pspc:Strain318_002701"/>
<evidence type="ECO:0000256" key="1">
    <source>
        <dbReference type="ARBA" id="ARBA00005534"/>
    </source>
</evidence>
<evidence type="ECO:0000313" key="3">
    <source>
        <dbReference type="EMBL" id="WKW16290.1"/>
    </source>
</evidence>
<proteinExistence type="inferred from homology"/>
<dbReference type="PANTHER" id="PTHR30615:SF8">
    <property type="entry name" value="UPF0047 PROTEIN C4A8.02C"/>
    <property type="match status" value="1"/>
</dbReference>
<accession>A0AA49Q9G9</accession>
<dbReference type="NCBIfam" id="TIGR00149">
    <property type="entry name" value="TIGR00149_YjbQ"/>
    <property type="match status" value="1"/>
</dbReference>
<comment type="similarity">
    <text evidence="1">Belongs to the UPF0047 family.</text>
</comment>
<dbReference type="RefSeq" id="WP_367886240.1">
    <property type="nucleotide sequence ID" value="NZ_CP130612.1"/>
</dbReference>
<dbReference type="EMBL" id="CP130612">
    <property type="protein sequence ID" value="WKW13383.1"/>
    <property type="molecule type" value="Genomic_DNA"/>
</dbReference>
<protein>
    <submittedName>
        <fullName evidence="3">Secondary thiamine-phosphate synthase enzyme YjbQ</fullName>
    </submittedName>
</protein>
<name>A0AA49Q9G9_9BACT</name>
<dbReference type="InterPro" id="IPR035917">
    <property type="entry name" value="YjbQ-like_sf"/>
</dbReference>
<sequence length="141" mass="16031">MQLRRHSFDIRTESAIAFVDVTETVRSWVEAQGMANGLLTVSTPHTTARIVINERDAALQRDMIRHLQWFAPTDAAYEHNQHTVDGRNNAHAHLAALFMPASENVQVVHGTIQLGEWQALFFVELDGPRERREIHVQLLGE</sequence>
<dbReference type="Gene3D" id="2.60.120.460">
    <property type="entry name" value="YjbQ-like"/>
    <property type="match status" value="1"/>
</dbReference>